<gene>
    <name evidence="2" type="ORF">DFA_06429</name>
</gene>
<evidence type="ECO:0000313" key="2">
    <source>
        <dbReference type="EMBL" id="EGG24279.1"/>
    </source>
</evidence>
<dbReference type="GeneID" id="14875897"/>
<dbReference type="AlphaFoldDB" id="F4PIZ3"/>
<dbReference type="EMBL" id="GL883007">
    <property type="protein sequence ID" value="EGG24279.1"/>
    <property type="molecule type" value="Genomic_DNA"/>
</dbReference>
<dbReference type="SUPFAM" id="SSF52047">
    <property type="entry name" value="RNI-like"/>
    <property type="match status" value="1"/>
</dbReference>
<evidence type="ECO:0000313" key="3">
    <source>
        <dbReference type="Proteomes" id="UP000007797"/>
    </source>
</evidence>
<evidence type="ECO:0000256" key="1">
    <source>
        <dbReference type="SAM" id="MobiDB-lite"/>
    </source>
</evidence>
<dbReference type="KEGG" id="dfa:DFA_06429"/>
<feature type="compositionally biased region" description="Acidic residues" evidence="1">
    <location>
        <begin position="470"/>
        <end position="484"/>
    </location>
</feature>
<keyword evidence="3" id="KW-1185">Reference proteome</keyword>
<proteinExistence type="predicted"/>
<feature type="compositionally biased region" description="Basic and acidic residues" evidence="1">
    <location>
        <begin position="485"/>
        <end position="511"/>
    </location>
</feature>
<dbReference type="RefSeq" id="XP_004362130.1">
    <property type="nucleotide sequence ID" value="XM_004362073.1"/>
</dbReference>
<protein>
    <submittedName>
        <fullName evidence="2">Uncharacterized protein</fullName>
    </submittedName>
</protein>
<organism evidence="2 3">
    <name type="scientific">Cavenderia fasciculata</name>
    <name type="common">Slime mold</name>
    <name type="synonym">Dictyostelium fasciculatum</name>
    <dbReference type="NCBI Taxonomy" id="261658"/>
    <lineage>
        <taxon>Eukaryota</taxon>
        <taxon>Amoebozoa</taxon>
        <taxon>Evosea</taxon>
        <taxon>Eumycetozoa</taxon>
        <taxon>Dictyostelia</taxon>
        <taxon>Acytosteliales</taxon>
        <taxon>Cavenderiaceae</taxon>
        <taxon>Cavenderia</taxon>
    </lineage>
</organism>
<name>F4PIZ3_CACFS</name>
<accession>F4PIZ3</accession>
<sequence length="1170" mass="134251">MRVRLITRRSKNIKLAQEQDASFLLAMTPIESKEEKEYRELMCAEWKSDEMVAISGTVLPWLLQTRIIDLVCQSTKVEVRKDVKVTKPSKKSGQKVDAFKNGGQKVDTFKNGHVLVSSVCWRYRRYVAQTYFQEYNTSMSMYGMSHHVFSRYSLYRDIKTLELKYSRNEGLFNDNDHDDDGYPINGRSKQDDKTIMVNVPANVFKQRFGQLIESFSLSTEHSYGHDGDSDDEQDDVDGSFSGYEYASLLSQHMPQLKHLTLCARAESRLKVPSSYKSIIKSIPLQQLSSLTLDISCYRDIDLTESIAKLFSGHGATKSMQQPAISIPKLKLDLKYVDNRILYPALSQYLLSTTSLTDLYLGGIDKHFPLLVAALTRPKSPLKRLVLDATQMDDYSIDLAPVHFTLDYLHIQGRRFYLPIDPTSQIKHIEIRYRYQIGDIEQYIDQNKHLLKLTFGRDLGSLFPFSYHQDDDNDDDDNDEMDELEEERKKEEKKEKREERKKEMEKNKEEDRKMLSIRSSSIVTLSILTLGRCCRRSEEQLLGLFLQFPHLSTLKTTSYFPQEERLSLTLDITKCTKKLMETFTTLLFSGASSVILSKLKLDLKEADNRILYPALSQYLLTTTTLTVLYLGSIDQHFPLLYSALTRPQSPLKRLALDAYFGPENPSIKLAPAHLCLDYLSVKGIGFTFHLNPITSAINHLTTLKLSTSKMKNSTNSHLQVNHSFDQLGINEKEEEEHRKMICADWRSDDMVALAGSVLPWYVQTIVLDHVCNVDSVKNKKSISILVSSVCWRYRRYVAHTYYQEYKSSSMSISDMSHHIFSRYSLYRDIKTLAIEYSRNQSLFDCDQEHMSTLVPIKILKERFGLMIESLSMFTAHSYGNSKDTDDKQDDVDESFRSDEYASLLKHYMPKLKHLTLRASIESKLNLPTTYQSIIESIPIHQLVSLTLEITCKFNKELTKSIGERLFSEQTTISTLKLNLKEPNNQILYPLLSQYLLVTTTLTDLSISGIDDIHFPLLFGALTQSSLKRLELIAVPVVDYCQNLAPAFFSLDYLSIQCRGTFTLHLDPNSSIKHLNIDGPTKISNFSQYMTQNKHLVELRTSKGLDSLVSSKEQDCLIKSSSVKSLTILDANLTSQRAEKQVLDLLTQFPNLTTLNIQPTRKLYPLAYQKQK</sequence>
<feature type="region of interest" description="Disordered" evidence="1">
    <location>
        <begin position="465"/>
        <end position="511"/>
    </location>
</feature>
<dbReference type="Proteomes" id="UP000007797">
    <property type="component" value="Unassembled WGS sequence"/>
</dbReference>
<reference evidence="3" key="1">
    <citation type="journal article" date="2011" name="Genome Res.">
        <title>Phylogeny-wide analysis of social amoeba genomes highlights ancient origins for complex intercellular communication.</title>
        <authorList>
            <person name="Heidel A.J."/>
            <person name="Lawal H.M."/>
            <person name="Felder M."/>
            <person name="Schilde C."/>
            <person name="Helps N.R."/>
            <person name="Tunggal B."/>
            <person name="Rivero F."/>
            <person name="John U."/>
            <person name="Schleicher M."/>
            <person name="Eichinger L."/>
            <person name="Platzer M."/>
            <person name="Noegel A.A."/>
            <person name="Schaap P."/>
            <person name="Gloeckner G."/>
        </authorList>
    </citation>
    <scope>NUCLEOTIDE SEQUENCE [LARGE SCALE GENOMIC DNA]</scope>
    <source>
        <strain evidence="3">SH3</strain>
    </source>
</reference>